<dbReference type="EMBL" id="UINC01183284">
    <property type="protein sequence ID" value="SVD93970.1"/>
    <property type="molecule type" value="Genomic_DNA"/>
</dbReference>
<gene>
    <name evidence="1" type="ORF">METZ01_LOCUS446824</name>
</gene>
<dbReference type="AlphaFoldDB" id="A0A382ZF83"/>
<protein>
    <submittedName>
        <fullName evidence="1">Uncharacterized protein</fullName>
    </submittedName>
</protein>
<proteinExistence type="predicted"/>
<name>A0A382ZF83_9ZZZZ</name>
<reference evidence="1" key="1">
    <citation type="submission" date="2018-05" db="EMBL/GenBank/DDBJ databases">
        <authorList>
            <person name="Lanie J.A."/>
            <person name="Ng W.-L."/>
            <person name="Kazmierczak K.M."/>
            <person name="Andrzejewski T.M."/>
            <person name="Davidsen T.M."/>
            <person name="Wayne K.J."/>
            <person name="Tettelin H."/>
            <person name="Glass J.I."/>
            <person name="Rusch D."/>
            <person name="Podicherti R."/>
            <person name="Tsui H.-C.T."/>
            <person name="Winkler M.E."/>
        </authorList>
    </citation>
    <scope>NUCLEOTIDE SEQUENCE</scope>
</reference>
<accession>A0A382ZF83</accession>
<sequence length="30" mass="3204">MLEGIPNGNLILPLKIDKRSDINADEVAPG</sequence>
<evidence type="ECO:0000313" key="1">
    <source>
        <dbReference type="EMBL" id="SVD93970.1"/>
    </source>
</evidence>
<feature type="non-terminal residue" evidence="1">
    <location>
        <position position="30"/>
    </location>
</feature>
<organism evidence="1">
    <name type="scientific">marine metagenome</name>
    <dbReference type="NCBI Taxonomy" id="408172"/>
    <lineage>
        <taxon>unclassified sequences</taxon>
        <taxon>metagenomes</taxon>
        <taxon>ecological metagenomes</taxon>
    </lineage>
</organism>